<reference evidence="1" key="1">
    <citation type="submission" date="2021-05" db="EMBL/GenBank/DDBJ databases">
        <authorList>
            <person name="Alioto T."/>
            <person name="Alioto T."/>
            <person name="Gomez Garrido J."/>
        </authorList>
    </citation>
    <scope>NUCLEOTIDE SEQUENCE</scope>
</reference>
<sequence length="129" mass="14203">MLNSAQQRLSSYSEYCWCIILCVPFSSCSSSLQSKFHLLEVGSFPQLFQPPQGHHLPLLQGKTSSVSSSCFPLHWMQQVLLVLEPVQASFLPSFPSSPQQQLPQVLPLSSASYSSAHYLFVASEAPSLS</sequence>
<organism evidence="1">
    <name type="scientific">Cacopsylla melanoneura</name>
    <dbReference type="NCBI Taxonomy" id="428564"/>
    <lineage>
        <taxon>Eukaryota</taxon>
        <taxon>Metazoa</taxon>
        <taxon>Ecdysozoa</taxon>
        <taxon>Arthropoda</taxon>
        <taxon>Hexapoda</taxon>
        <taxon>Insecta</taxon>
        <taxon>Pterygota</taxon>
        <taxon>Neoptera</taxon>
        <taxon>Paraneoptera</taxon>
        <taxon>Hemiptera</taxon>
        <taxon>Sternorrhyncha</taxon>
        <taxon>Psylloidea</taxon>
        <taxon>Psyllidae</taxon>
        <taxon>Psyllinae</taxon>
        <taxon>Cacopsylla</taxon>
    </lineage>
</organism>
<proteinExistence type="predicted"/>
<name>A0A8D8ZEH3_9HEMI</name>
<accession>A0A8D8ZEH3</accession>
<evidence type="ECO:0000313" key="1">
    <source>
        <dbReference type="EMBL" id="CAG6746045.1"/>
    </source>
</evidence>
<protein>
    <submittedName>
        <fullName evidence="1">Uncharacterized protein</fullName>
    </submittedName>
</protein>
<dbReference type="EMBL" id="HBUF01179737">
    <property type="protein sequence ID" value="CAG6654981.1"/>
    <property type="molecule type" value="Transcribed_RNA"/>
</dbReference>
<dbReference type="AlphaFoldDB" id="A0A8D8ZEH3"/>
<dbReference type="EMBL" id="HBUF01507755">
    <property type="protein sequence ID" value="CAG6746045.1"/>
    <property type="molecule type" value="Transcribed_RNA"/>
</dbReference>